<organism evidence="2 3">
    <name type="scientific">Burkholderia ubonensis</name>
    <dbReference type="NCBI Taxonomy" id="101571"/>
    <lineage>
        <taxon>Bacteria</taxon>
        <taxon>Pseudomonadati</taxon>
        <taxon>Pseudomonadota</taxon>
        <taxon>Betaproteobacteria</taxon>
        <taxon>Burkholderiales</taxon>
        <taxon>Burkholderiaceae</taxon>
        <taxon>Burkholderia</taxon>
        <taxon>Burkholderia cepacia complex</taxon>
    </lineage>
</organism>
<dbReference type="SUPFAM" id="SSF53448">
    <property type="entry name" value="Nucleotide-diphospho-sugar transferases"/>
    <property type="match status" value="2"/>
</dbReference>
<dbReference type="CDD" id="cd04184">
    <property type="entry name" value="GT2_RfbC_Mx_like"/>
    <property type="match status" value="1"/>
</dbReference>
<keyword evidence="2" id="KW-0808">Transferase</keyword>
<evidence type="ECO:0000313" key="3">
    <source>
        <dbReference type="Proteomes" id="UP000056732"/>
    </source>
</evidence>
<dbReference type="PANTHER" id="PTHR43179">
    <property type="entry name" value="RHAMNOSYLTRANSFERASE WBBL"/>
    <property type="match status" value="1"/>
</dbReference>
<dbReference type="AlphaFoldDB" id="A0AAW3N7D5"/>
<dbReference type="EMBL" id="LPDO01000116">
    <property type="protein sequence ID" value="KVT47174.1"/>
    <property type="molecule type" value="Genomic_DNA"/>
</dbReference>
<protein>
    <submittedName>
        <fullName evidence="2">Glycosyl transferase family 2</fullName>
    </submittedName>
</protein>
<feature type="domain" description="Glycosyltransferase 2-like" evidence="1">
    <location>
        <begin position="353"/>
        <end position="525"/>
    </location>
</feature>
<sequence>MGRLAFGTIARQAEVRGGLGSALGYYASVLRREGLPGVVARVRRLKSGRGFADGPPRDEVYHEWIRLYDTITPAKRREIEAEIGSLARKPLISVVVPTYNSDERLLREMIASVQAQIYPHWELCIADDASTQPHVKRVLDELAEADSRIKIVFRETNGHISEASNSALALATGEYVALLDHDDLLPPHALYMAARYINLHPQGRMFYSDEDKLTTEGKRTTPYFKCDWNPQMFLTQNMFSHLGVFETELVREAGGFRKGFEGSQDYDLALRCVEISGDDSVIHIPHVLYHWRIVPGSTAGSGSEKPYALVAAIRALEDHLKRANISATVEHPIESLGVLRVRYTLPSPQPRVSIIIPTRDGLALVKQCLDSIFARTLYQNFEIIIVDNGSVKPETLRYFDEVSQSPKVRVLRDESPFNFSALNNHAVRVATGEYLCLLNNDIEVISPDWLNEMVSLANLPKTGAVGACLWYPSDALQHGGVIIGLGGIAGHMHHMMKRGHYGYFGRAVTTQNLSAVTAACLVVKKSVYEAVGGLEEELAVAFNDVDFCMKLVKAGYRNIWTPYAELYHHESATRGSDHDPVKYERFLGEIRLMEARWEDWFERDPAYNPNLSLSCEVLPFTLASPPRIGQFE</sequence>
<reference evidence="2 3" key="1">
    <citation type="submission" date="2015-11" db="EMBL/GenBank/DDBJ databases">
        <title>Expanding the genomic diversity of Burkholderia species for the development of highly accurate diagnostics.</title>
        <authorList>
            <person name="Sahl J."/>
            <person name="Keim P."/>
            <person name="Wagner D."/>
        </authorList>
    </citation>
    <scope>NUCLEOTIDE SEQUENCE [LARGE SCALE GENOMIC DNA]</scope>
    <source>
        <strain evidence="2 3">MSMB1137WGS</strain>
    </source>
</reference>
<dbReference type="Pfam" id="PF00535">
    <property type="entry name" value="Glycos_transf_2"/>
    <property type="match status" value="2"/>
</dbReference>
<dbReference type="Gene3D" id="3.90.550.10">
    <property type="entry name" value="Spore Coat Polysaccharide Biosynthesis Protein SpsA, Chain A"/>
    <property type="match status" value="2"/>
</dbReference>
<name>A0AAW3N7D5_9BURK</name>
<dbReference type="Proteomes" id="UP000056732">
    <property type="component" value="Unassembled WGS sequence"/>
</dbReference>
<evidence type="ECO:0000313" key="2">
    <source>
        <dbReference type="EMBL" id="KVT47174.1"/>
    </source>
</evidence>
<proteinExistence type="predicted"/>
<dbReference type="PANTHER" id="PTHR43179:SF7">
    <property type="entry name" value="RHAMNOSYLTRANSFERASE WBBL"/>
    <property type="match status" value="1"/>
</dbReference>
<accession>A0AAW3N7D5</accession>
<evidence type="ECO:0000259" key="1">
    <source>
        <dbReference type="Pfam" id="PF00535"/>
    </source>
</evidence>
<dbReference type="InterPro" id="IPR001173">
    <property type="entry name" value="Glyco_trans_2-like"/>
</dbReference>
<dbReference type="CDD" id="cd04186">
    <property type="entry name" value="GT_2_like_c"/>
    <property type="match status" value="1"/>
</dbReference>
<dbReference type="GO" id="GO:0016757">
    <property type="term" value="F:glycosyltransferase activity"/>
    <property type="evidence" value="ECO:0007669"/>
    <property type="project" value="UniProtKB-KW"/>
</dbReference>
<gene>
    <name evidence="2" type="ORF">WK53_13650</name>
</gene>
<comment type="caution">
    <text evidence="2">The sequence shown here is derived from an EMBL/GenBank/DDBJ whole genome shotgun (WGS) entry which is preliminary data.</text>
</comment>
<feature type="domain" description="Glycosyltransferase 2-like" evidence="1">
    <location>
        <begin position="93"/>
        <end position="219"/>
    </location>
</feature>
<dbReference type="InterPro" id="IPR029044">
    <property type="entry name" value="Nucleotide-diphossugar_trans"/>
</dbReference>